<evidence type="ECO:0000313" key="2">
    <source>
        <dbReference type="Proteomes" id="UP001237642"/>
    </source>
</evidence>
<comment type="caution">
    <text evidence="1">The sequence shown here is derived from an EMBL/GenBank/DDBJ whole genome shotgun (WGS) entry which is preliminary data.</text>
</comment>
<reference evidence="1" key="1">
    <citation type="submission" date="2023-02" db="EMBL/GenBank/DDBJ databases">
        <title>Genome of toxic invasive species Heracleum sosnowskyi carries increased number of genes despite the absence of recent whole-genome duplications.</title>
        <authorList>
            <person name="Schelkunov M."/>
            <person name="Shtratnikova V."/>
            <person name="Makarenko M."/>
            <person name="Klepikova A."/>
            <person name="Omelchenko D."/>
            <person name="Novikova G."/>
            <person name="Obukhova E."/>
            <person name="Bogdanov V."/>
            <person name="Penin A."/>
            <person name="Logacheva M."/>
        </authorList>
    </citation>
    <scope>NUCLEOTIDE SEQUENCE</scope>
    <source>
        <strain evidence="1">Hsosn_3</strain>
        <tissue evidence="1">Leaf</tissue>
    </source>
</reference>
<name>A0AAD8IQ90_9APIA</name>
<keyword evidence="2" id="KW-1185">Reference proteome</keyword>
<gene>
    <name evidence="1" type="ORF">POM88_017406</name>
</gene>
<reference evidence="1" key="2">
    <citation type="submission" date="2023-05" db="EMBL/GenBank/DDBJ databases">
        <authorList>
            <person name="Schelkunov M.I."/>
        </authorList>
    </citation>
    <scope>NUCLEOTIDE SEQUENCE</scope>
    <source>
        <strain evidence="1">Hsosn_3</strain>
        <tissue evidence="1">Leaf</tissue>
    </source>
</reference>
<organism evidence="1 2">
    <name type="scientific">Heracleum sosnowskyi</name>
    <dbReference type="NCBI Taxonomy" id="360622"/>
    <lineage>
        <taxon>Eukaryota</taxon>
        <taxon>Viridiplantae</taxon>
        <taxon>Streptophyta</taxon>
        <taxon>Embryophyta</taxon>
        <taxon>Tracheophyta</taxon>
        <taxon>Spermatophyta</taxon>
        <taxon>Magnoliopsida</taxon>
        <taxon>eudicotyledons</taxon>
        <taxon>Gunneridae</taxon>
        <taxon>Pentapetalae</taxon>
        <taxon>asterids</taxon>
        <taxon>campanulids</taxon>
        <taxon>Apiales</taxon>
        <taxon>Apiaceae</taxon>
        <taxon>Apioideae</taxon>
        <taxon>apioid superclade</taxon>
        <taxon>Tordylieae</taxon>
        <taxon>Tordyliinae</taxon>
        <taxon>Heracleum</taxon>
    </lineage>
</organism>
<dbReference type="EMBL" id="JAUIZM010000004">
    <property type="protein sequence ID" value="KAK1389228.1"/>
    <property type="molecule type" value="Genomic_DNA"/>
</dbReference>
<accession>A0AAD8IQ90</accession>
<evidence type="ECO:0000313" key="1">
    <source>
        <dbReference type="EMBL" id="KAK1389228.1"/>
    </source>
</evidence>
<dbReference type="Proteomes" id="UP001237642">
    <property type="component" value="Unassembled WGS sequence"/>
</dbReference>
<sequence length="162" mass="19125">MAILLVCYQHFTITINGVGYGIMQVPKEVFDELDWEEQLELIFLEVDYLRARYEHEEAMRRTREAAHLRRLEEQERIIGFAITMSKILHRKEEMRKKHKKEDPCNKPSMVKWFEDGHPEGEAFKFTPIQLEVHFRELQSLTTVVKDTSASDVETTSRTVLVS</sequence>
<proteinExistence type="predicted"/>
<dbReference type="AlphaFoldDB" id="A0AAD8IQ90"/>
<protein>
    <submittedName>
        <fullName evidence="1">Uncharacterized protein</fullName>
    </submittedName>
</protein>